<dbReference type="OrthoDB" id="428577at2759"/>
<evidence type="ECO:0000313" key="1">
    <source>
        <dbReference type="EMBL" id="ORY88622.1"/>
    </source>
</evidence>
<dbReference type="Proteomes" id="UP000193467">
    <property type="component" value="Unassembled WGS sequence"/>
</dbReference>
<organism evidence="1 2">
    <name type="scientific">Leucosporidium creatinivorum</name>
    <dbReference type="NCBI Taxonomy" id="106004"/>
    <lineage>
        <taxon>Eukaryota</taxon>
        <taxon>Fungi</taxon>
        <taxon>Dikarya</taxon>
        <taxon>Basidiomycota</taxon>
        <taxon>Pucciniomycotina</taxon>
        <taxon>Microbotryomycetes</taxon>
        <taxon>Leucosporidiales</taxon>
        <taxon>Leucosporidium</taxon>
    </lineage>
</organism>
<accession>A0A1Y2FYJ0</accession>
<dbReference type="InParanoid" id="A0A1Y2FYJ0"/>
<proteinExistence type="predicted"/>
<dbReference type="EMBL" id="MCGR01000009">
    <property type="protein sequence ID" value="ORY88622.1"/>
    <property type="molecule type" value="Genomic_DNA"/>
</dbReference>
<gene>
    <name evidence="1" type="ORF">BCR35DRAFT_329864</name>
</gene>
<sequence length="243" mass="27868">MRRHTSFRKLYLHVGQQVSRNMDEFQLLWRGRPLLLDDTPESMDFEEEEDLYMRSTQVGGKPVIYLFPPSALDSVQVDLTLVPEWTFSALYPLSDITRGKNGSSSTSWTVAASPEGNLVDKASSLSLCYLALTSLSLHTSARNDFITYWLPSFIRIHERGHQIAFRFLEQAAYEQAARLQVEPKPDVVTRVFLLFKGVKEEESEGWRKAEEVDWVKKVGVEQSKFGDEKLFRVLEWGGMEVLA</sequence>
<dbReference type="SUPFAM" id="SSF54236">
    <property type="entry name" value="Ubiquitin-like"/>
    <property type="match status" value="1"/>
</dbReference>
<dbReference type="AlphaFoldDB" id="A0A1Y2FYJ0"/>
<dbReference type="InterPro" id="IPR029071">
    <property type="entry name" value="Ubiquitin-like_domsf"/>
</dbReference>
<name>A0A1Y2FYJ0_9BASI</name>
<reference evidence="1 2" key="1">
    <citation type="submission" date="2016-07" db="EMBL/GenBank/DDBJ databases">
        <title>Pervasive Adenine N6-methylation of Active Genes in Fungi.</title>
        <authorList>
            <consortium name="DOE Joint Genome Institute"/>
            <person name="Mondo S.J."/>
            <person name="Dannebaum R.O."/>
            <person name="Kuo R.C."/>
            <person name="Labutti K."/>
            <person name="Haridas S."/>
            <person name="Kuo A."/>
            <person name="Salamov A."/>
            <person name="Ahrendt S.R."/>
            <person name="Lipzen A."/>
            <person name="Sullivan W."/>
            <person name="Andreopoulos W.B."/>
            <person name="Clum A."/>
            <person name="Lindquist E."/>
            <person name="Daum C."/>
            <person name="Ramamoorthy G.K."/>
            <person name="Gryganskyi A."/>
            <person name="Culley D."/>
            <person name="Magnuson J.K."/>
            <person name="James T.Y."/>
            <person name="O'Malley M.A."/>
            <person name="Stajich J.E."/>
            <person name="Spatafora J.W."/>
            <person name="Visel A."/>
            <person name="Grigoriev I.V."/>
        </authorList>
    </citation>
    <scope>NUCLEOTIDE SEQUENCE [LARGE SCALE GENOMIC DNA]</scope>
    <source>
        <strain evidence="1 2">62-1032</strain>
    </source>
</reference>
<protein>
    <submittedName>
        <fullName evidence="1">Uncharacterized protein</fullName>
    </submittedName>
</protein>
<dbReference type="STRING" id="106004.A0A1Y2FYJ0"/>
<dbReference type="CDD" id="cd01763">
    <property type="entry name" value="Ubl_SUMO_like"/>
    <property type="match status" value="1"/>
</dbReference>
<keyword evidence="2" id="KW-1185">Reference proteome</keyword>
<evidence type="ECO:0000313" key="2">
    <source>
        <dbReference type="Proteomes" id="UP000193467"/>
    </source>
</evidence>
<comment type="caution">
    <text evidence="1">The sequence shown here is derived from an EMBL/GenBank/DDBJ whole genome shotgun (WGS) entry which is preliminary data.</text>
</comment>
<dbReference type="Gene3D" id="3.10.20.90">
    <property type="entry name" value="Phosphatidylinositol 3-kinase Catalytic Subunit, Chain A, domain 1"/>
    <property type="match status" value="1"/>
</dbReference>